<dbReference type="EMBL" id="BLJN01000005">
    <property type="protein sequence ID" value="GFE82941.1"/>
    <property type="molecule type" value="Genomic_DNA"/>
</dbReference>
<keyword evidence="1" id="KW-0560">Oxidoreductase</keyword>
<dbReference type="InterPro" id="IPR050425">
    <property type="entry name" value="NAD(P)_dehydrat-like"/>
</dbReference>
<evidence type="ECO:0000256" key="1">
    <source>
        <dbReference type="ARBA" id="ARBA00023002"/>
    </source>
</evidence>
<feature type="domain" description="NAD-dependent epimerase/dehydratase" evidence="3">
    <location>
        <begin position="6"/>
        <end position="229"/>
    </location>
</feature>
<sequence>MKPKKVLVTGGNGHVGNTLAKALSERGYEVRVTVRNPDEVRSAEIFAGYPIELYQADIRNEAAIAKAMQGVSGVFQVAALYNYDEQSLGEGIVANNTAGSQAVLRAASACGVERVVFTSSIAAVGFGGTQEQPLTEQSWSDPADPYCRSKLESEQAAWDYAQEQGLDLVALCPSVVLGPNFYKHTPSTINVGACINNQVPFRLPMQFSVVDVRDVADAHIRAFESKRASGRYLVTGTNVRDLMTALKEIEPEMVLPERTLTVDEAKQLAEKAGMPVELVGQPYMYCDEKIRAELGWQPRPLTETLRDTVAWIKARDL</sequence>
<dbReference type="PANTHER" id="PTHR10366">
    <property type="entry name" value="NAD DEPENDENT EPIMERASE/DEHYDRATASE"/>
    <property type="match status" value="1"/>
</dbReference>
<keyword evidence="5" id="KW-1185">Reference proteome</keyword>
<comment type="similarity">
    <text evidence="2">Belongs to the NAD(P)-dependent epimerase/dehydratase family. Dihydroflavonol-4-reductase subfamily.</text>
</comment>
<evidence type="ECO:0000259" key="3">
    <source>
        <dbReference type="Pfam" id="PF01370"/>
    </source>
</evidence>
<dbReference type="InterPro" id="IPR036291">
    <property type="entry name" value="NAD(P)-bd_dom_sf"/>
</dbReference>
<proteinExistence type="inferred from homology"/>
<name>A0A829YJA3_9GAMM</name>
<dbReference type="Gene3D" id="3.40.50.720">
    <property type="entry name" value="NAD(P)-binding Rossmann-like Domain"/>
    <property type="match status" value="1"/>
</dbReference>
<evidence type="ECO:0000256" key="2">
    <source>
        <dbReference type="ARBA" id="ARBA00023445"/>
    </source>
</evidence>
<accession>A0A829YJA3</accession>
<dbReference type="PANTHER" id="PTHR10366:SF564">
    <property type="entry name" value="STEROL-4-ALPHA-CARBOXYLATE 3-DEHYDROGENASE, DECARBOXYLATING"/>
    <property type="match status" value="1"/>
</dbReference>
<gene>
    <name evidence="4" type="ORF">GCM10011487_49410</name>
</gene>
<dbReference type="Pfam" id="PF01370">
    <property type="entry name" value="Epimerase"/>
    <property type="match status" value="1"/>
</dbReference>
<dbReference type="InterPro" id="IPR001509">
    <property type="entry name" value="Epimerase_deHydtase"/>
</dbReference>
<organism evidence="4 5">
    <name type="scientific">Steroidobacter agaridevorans</name>
    <dbReference type="NCBI Taxonomy" id="2695856"/>
    <lineage>
        <taxon>Bacteria</taxon>
        <taxon>Pseudomonadati</taxon>
        <taxon>Pseudomonadota</taxon>
        <taxon>Gammaproteobacteria</taxon>
        <taxon>Steroidobacterales</taxon>
        <taxon>Steroidobacteraceae</taxon>
        <taxon>Steroidobacter</taxon>
    </lineage>
</organism>
<dbReference type="Proteomes" id="UP000445000">
    <property type="component" value="Unassembled WGS sequence"/>
</dbReference>
<dbReference type="AlphaFoldDB" id="A0A829YJA3"/>
<dbReference type="SUPFAM" id="SSF51735">
    <property type="entry name" value="NAD(P)-binding Rossmann-fold domains"/>
    <property type="match status" value="1"/>
</dbReference>
<evidence type="ECO:0000313" key="4">
    <source>
        <dbReference type="EMBL" id="GFE82941.1"/>
    </source>
</evidence>
<evidence type="ECO:0000313" key="5">
    <source>
        <dbReference type="Proteomes" id="UP000445000"/>
    </source>
</evidence>
<reference evidence="5" key="1">
    <citation type="submission" date="2020-01" db="EMBL/GenBank/DDBJ databases">
        <title>'Steroidobacter agaridevorans' sp. nov., agar-degrading bacteria isolated from rhizosphere soils.</title>
        <authorList>
            <person name="Ikenaga M."/>
            <person name="Kataoka M."/>
            <person name="Murouchi A."/>
            <person name="Katsuragi S."/>
            <person name="Sakai M."/>
        </authorList>
    </citation>
    <scope>NUCLEOTIDE SEQUENCE [LARGE SCALE GENOMIC DNA]</scope>
    <source>
        <strain evidence="5">YU21-B</strain>
    </source>
</reference>
<comment type="caution">
    <text evidence="4">The sequence shown here is derived from an EMBL/GenBank/DDBJ whole genome shotgun (WGS) entry which is preliminary data.</text>
</comment>
<protein>
    <submittedName>
        <fullName evidence="4">Dihydroflavonol-4-reductase</fullName>
    </submittedName>
</protein>
<dbReference type="GO" id="GO:0016616">
    <property type="term" value="F:oxidoreductase activity, acting on the CH-OH group of donors, NAD or NADP as acceptor"/>
    <property type="evidence" value="ECO:0007669"/>
    <property type="project" value="TreeGrafter"/>
</dbReference>
<dbReference type="RefSeq" id="WP_161814570.1">
    <property type="nucleotide sequence ID" value="NZ_BLJN01000005.1"/>
</dbReference>